<dbReference type="OrthoDB" id="3066029at2759"/>
<protein>
    <recommendedName>
        <fullName evidence="5">MFS general substrate transporter</fullName>
    </recommendedName>
</protein>
<organism evidence="3 4">
    <name type="scientific">Gloeophyllum trabeum (strain ATCC 11539 / FP-39264 / Madison 617)</name>
    <name type="common">Brown rot fungus</name>
    <dbReference type="NCBI Taxonomy" id="670483"/>
    <lineage>
        <taxon>Eukaryota</taxon>
        <taxon>Fungi</taxon>
        <taxon>Dikarya</taxon>
        <taxon>Basidiomycota</taxon>
        <taxon>Agaricomycotina</taxon>
        <taxon>Agaricomycetes</taxon>
        <taxon>Gloeophyllales</taxon>
        <taxon>Gloeophyllaceae</taxon>
        <taxon>Gloeophyllum</taxon>
    </lineage>
</organism>
<keyword evidence="1" id="KW-0812">Transmembrane</keyword>
<feature type="transmembrane region" description="Helical" evidence="1">
    <location>
        <begin position="102"/>
        <end position="125"/>
    </location>
</feature>
<dbReference type="EMBL" id="KB469314">
    <property type="protein sequence ID" value="EPQ50654.1"/>
    <property type="molecule type" value="Genomic_DNA"/>
</dbReference>
<evidence type="ECO:0000256" key="2">
    <source>
        <dbReference type="SAM" id="SignalP"/>
    </source>
</evidence>
<sequence length="208" mass="22299">MQLALFLAGVSAWLSVLLLLPETVQPDSQGLSRYLREKGKQLDSWVWVWLNPFQSLWPLKSPNVLEVTLAGTFVLMTDFVLMTPLAHTVLSQIFRTYVPAACDLLGSAGLVPVSILLSGLLTQFFDGTPGIVLNLICLFVNGIGIDNVLSPSNAYYVHRQSAEVIATSGAFRSIILAASTACVLPLINLIGVAATDALAAAIAWLGFV</sequence>
<reference evidence="3 4" key="1">
    <citation type="journal article" date="2012" name="Science">
        <title>The Paleozoic origin of enzymatic lignin decomposition reconstructed from 31 fungal genomes.</title>
        <authorList>
            <person name="Floudas D."/>
            <person name="Binder M."/>
            <person name="Riley R."/>
            <person name="Barry K."/>
            <person name="Blanchette R.A."/>
            <person name="Henrissat B."/>
            <person name="Martinez A.T."/>
            <person name="Otillar R."/>
            <person name="Spatafora J.W."/>
            <person name="Yadav J.S."/>
            <person name="Aerts A."/>
            <person name="Benoit I."/>
            <person name="Boyd A."/>
            <person name="Carlson A."/>
            <person name="Copeland A."/>
            <person name="Coutinho P.M."/>
            <person name="de Vries R.P."/>
            <person name="Ferreira P."/>
            <person name="Findley K."/>
            <person name="Foster B."/>
            <person name="Gaskell J."/>
            <person name="Glotzer D."/>
            <person name="Gorecki P."/>
            <person name="Heitman J."/>
            <person name="Hesse C."/>
            <person name="Hori C."/>
            <person name="Igarashi K."/>
            <person name="Jurgens J.A."/>
            <person name="Kallen N."/>
            <person name="Kersten P."/>
            <person name="Kohler A."/>
            <person name="Kuees U."/>
            <person name="Kumar T.K.A."/>
            <person name="Kuo A."/>
            <person name="LaButti K."/>
            <person name="Larrondo L.F."/>
            <person name="Lindquist E."/>
            <person name="Ling A."/>
            <person name="Lombard V."/>
            <person name="Lucas S."/>
            <person name="Lundell T."/>
            <person name="Martin R."/>
            <person name="McLaughlin D.J."/>
            <person name="Morgenstern I."/>
            <person name="Morin E."/>
            <person name="Murat C."/>
            <person name="Nagy L.G."/>
            <person name="Nolan M."/>
            <person name="Ohm R.A."/>
            <person name="Patyshakuliyeva A."/>
            <person name="Rokas A."/>
            <person name="Ruiz-Duenas F.J."/>
            <person name="Sabat G."/>
            <person name="Salamov A."/>
            <person name="Samejima M."/>
            <person name="Schmutz J."/>
            <person name="Slot J.C."/>
            <person name="St John F."/>
            <person name="Stenlid J."/>
            <person name="Sun H."/>
            <person name="Sun S."/>
            <person name="Syed K."/>
            <person name="Tsang A."/>
            <person name="Wiebenga A."/>
            <person name="Young D."/>
            <person name="Pisabarro A."/>
            <person name="Eastwood D.C."/>
            <person name="Martin F."/>
            <person name="Cullen D."/>
            <person name="Grigoriev I.V."/>
            <person name="Hibbett D.S."/>
        </authorList>
    </citation>
    <scope>NUCLEOTIDE SEQUENCE [LARGE SCALE GENOMIC DNA]</scope>
    <source>
        <strain evidence="3 4">ATCC 11539</strain>
    </source>
</reference>
<proteinExistence type="predicted"/>
<dbReference type="KEGG" id="gtr:GLOTRDRAFT_133764"/>
<feature type="transmembrane region" description="Helical" evidence="1">
    <location>
        <begin position="131"/>
        <end position="149"/>
    </location>
</feature>
<dbReference type="Proteomes" id="UP000030669">
    <property type="component" value="Unassembled WGS sequence"/>
</dbReference>
<feature type="signal peptide" evidence="2">
    <location>
        <begin position="1"/>
        <end position="26"/>
    </location>
</feature>
<dbReference type="HOGENOM" id="CLU_1321015_0_0_1"/>
<keyword evidence="2" id="KW-0732">Signal</keyword>
<dbReference type="AlphaFoldDB" id="S7RDY3"/>
<dbReference type="OMA" id="TAPFVWV"/>
<dbReference type="eggNOG" id="KOG0255">
    <property type="taxonomic scope" value="Eukaryota"/>
</dbReference>
<gene>
    <name evidence="3" type="ORF">GLOTRDRAFT_133764</name>
</gene>
<evidence type="ECO:0000256" key="1">
    <source>
        <dbReference type="SAM" id="Phobius"/>
    </source>
</evidence>
<name>S7RDY3_GLOTA</name>
<keyword evidence="1" id="KW-0472">Membrane</keyword>
<keyword evidence="1" id="KW-1133">Transmembrane helix</keyword>
<evidence type="ECO:0000313" key="3">
    <source>
        <dbReference type="EMBL" id="EPQ50654.1"/>
    </source>
</evidence>
<evidence type="ECO:0008006" key="5">
    <source>
        <dbReference type="Google" id="ProtNLM"/>
    </source>
</evidence>
<dbReference type="RefSeq" id="XP_007870920.1">
    <property type="nucleotide sequence ID" value="XM_007872729.1"/>
</dbReference>
<accession>S7RDY3</accession>
<evidence type="ECO:0000313" key="4">
    <source>
        <dbReference type="Proteomes" id="UP000030669"/>
    </source>
</evidence>
<keyword evidence="4" id="KW-1185">Reference proteome</keyword>
<feature type="transmembrane region" description="Helical" evidence="1">
    <location>
        <begin position="67"/>
        <end position="90"/>
    </location>
</feature>
<feature type="chain" id="PRO_5004556572" description="MFS general substrate transporter" evidence="2">
    <location>
        <begin position="27"/>
        <end position="208"/>
    </location>
</feature>
<dbReference type="GeneID" id="19302792"/>